<feature type="signal peptide" evidence="1">
    <location>
        <begin position="1"/>
        <end position="24"/>
    </location>
</feature>
<reference evidence="2" key="1">
    <citation type="journal article" date="2020" name="Nat. Commun.">
        <title>Large-scale genome sequencing of mycorrhizal fungi provides insights into the early evolution of symbiotic traits.</title>
        <authorList>
            <person name="Miyauchi S."/>
            <person name="Kiss E."/>
            <person name="Kuo A."/>
            <person name="Drula E."/>
            <person name="Kohler A."/>
            <person name="Sanchez-Garcia M."/>
            <person name="Morin E."/>
            <person name="Andreopoulos B."/>
            <person name="Barry K.W."/>
            <person name="Bonito G."/>
            <person name="Buee M."/>
            <person name="Carver A."/>
            <person name="Chen C."/>
            <person name="Cichocki N."/>
            <person name="Clum A."/>
            <person name="Culley D."/>
            <person name="Crous P.W."/>
            <person name="Fauchery L."/>
            <person name="Girlanda M."/>
            <person name="Hayes R.D."/>
            <person name="Keri Z."/>
            <person name="LaButti K."/>
            <person name="Lipzen A."/>
            <person name="Lombard V."/>
            <person name="Magnuson J."/>
            <person name="Maillard F."/>
            <person name="Murat C."/>
            <person name="Nolan M."/>
            <person name="Ohm R.A."/>
            <person name="Pangilinan J."/>
            <person name="Pereira M.F."/>
            <person name="Perotto S."/>
            <person name="Peter M."/>
            <person name="Pfister S."/>
            <person name="Riley R."/>
            <person name="Sitrit Y."/>
            <person name="Stielow J.B."/>
            <person name="Szollosi G."/>
            <person name="Zifcakova L."/>
            <person name="Stursova M."/>
            <person name="Spatafora J.W."/>
            <person name="Tedersoo L."/>
            <person name="Vaario L.M."/>
            <person name="Yamada A."/>
            <person name="Yan M."/>
            <person name="Wang P."/>
            <person name="Xu J."/>
            <person name="Bruns T."/>
            <person name="Baldrian P."/>
            <person name="Vilgalys R."/>
            <person name="Dunand C."/>
            <person name="Henrissat B."/>
            <person name="Grigoriev I.V."/>
            <person name="Hibbett D."/>
            <person name="Nagy L.G."/>
            <person name="Martin F.M."/>
        </authorList>
    </citation>
    <scope>NUCLEOTIDE SEQUENCE</scope>
    <source>
        <strain evidence="2">UH-Tt-Lm1</strain>
    </source>
</reference>
<accession>A0A9P6LAZ1</accession>
<proteinExistence type="predicted"/>
<evidence type="ECO:0000313" key="3">
    <source>
        <dbReference type="Proteomes" id="UP000736335"/>
    </source>
</evidence>
<dbReference type="AlphaFoldDB" id="A0A9P6LAZ1"/>
<dbReference type="EMBL" id="WIUZ02000002">
    <property type="protein sequence ID" value="KAF9791299.1"/>
    <property type="molecule type" value="Genomic_DNA"/>
</dbReference>
<evidence type="ECO:0000313" key="2">
    <source>
        <dbReference type="EMBL" id="KAF9791299.1"/>
    </source>
</evidence>
<reference evidence="2" key="2">
    <citation type="submission" date="2020-11" db="EMBL/GenBank/DDBJ databases">
        <authorList>
            <consortium name="DOE Joint Genome Institute"/>
            <person name="Kuo A."/>
            <person name="Miyauchi S."/>
            <person name="Kiss E."/>
            <person name="Drula E."/>
            <person name="Kohler A."/>
            <person name="Sanchez-Garcia M."/>
            <person name="Andreopoulos B."/>
            <person name="Barry K.W."/>
            <person name="Bonito G."/>
            <person name="Buee M."/>
            <person name="Carver A."/>
            <person name="Chen C."/>
            <person name="Cichocki N."/>
            <person name="Clum A."/>
            <person name="Culley D."/>
            <person name="Crous P.W."/>
            <person name="Fauchery L."/>
            <person name="Girlanda M."/>
            <person name="Hayes R."/>
            <person name="Keri Z."/>
            <person name="Labutti K."/>
            <person name="Lipzen A."/>
            <person name="Lombard V."/>
            <person name="Magnuson J."/>
            <person name="Maillard F."/>
            <person name="Morin E."/>
            <person name="Murat C."/>
            <person name="Nolan M."/>
            <person name="Ohm R."/>
            <person name="Pangilinan J."/>
            <person name="Pereira M."/>
            <person name="Perotto S."/>
            <person name="Peter M."/>
            <person name="Riley R."/>
            <person name="Sitrit Y."/>
            <person name="Stielow B."/>
            <person name="Szollosi G."/>
            <person name="Zifcakova L."/>
            <person name="Stursova M."/>
            <person name="Spatafora J.W."/>
            <person name="Tedersoo L."/>
            <person name="Vaario L.-M."/>
            <person name="Yamada A."/>
            <person name="Yan M."/>
            <person name="Wang P."/>
            <person name="Xu J."/>
            <person name="Bruns T."/>
            <person name="Baldrian P."/>
            <person name="Vilgalys R."/>
            <person name="Henrissat B."/>
            <person name="Grigoriev I.V."/>
            <person name="Hibbett D."/>
            <person name="Nagy L.G."/>
            <person name="Martin F.M."/>
        </authorList>
    </citation>
    <scope>NUCLEOTIDE SEQUENCE</scope>
    <source>
        <strain evidence="2">UH-Tt-Lm1</strain>
    </source>
</reference>
<name>A0A9P6LAZ1_9AGAM</name>
<gene>
    <name evidence="2" type="ORF">BJ322DRAFT_1216683</name>
</gene>
<organism evidence="2 3">
    <name type="scientific">Thelephora terrestris</name>
    <dbReference type="NCBI Taxonomy" id="56493"/>
    <lineage>
        <taxon>Eukaryota</taxon>
        <taxon>Fungi</taxon>
        <taxon>Dikarya</taxon>
        <taxon>Basidiomycota</taxon>
        <taxon>Agaricomycotina</taxon>
        <taxon>Agaricomycetes</taxon>
        <taxon>Thelephorales</taxon>
        <taxon>Thelephoraceae</taxon>
        <taxon>Thelephora</taxon>
    </lineage>
</organism>
<dbReference type="Proteomes" id="UP000736335">
    <property type="component" value="Unassembled WGS sequence"/>
</dbReference>
<keyword evidence="3" id="KW-1185">Reference proteome</keyword>
<protein>
    <submittedName>
        <fullName evidence="2">Uncharacterized protein</fullName>
    </submittedName>
</protein>
<sequence length="198" mass="21807">MYIQPGSAPILLANTWVVVAVVVADDDREGGRTFENSGTIFKDDGEPRVRTIEVNVLAKMCWLAGPRENRAHFGSDLLWRYDKPNVPDRPPSRSAEGPPNALGYVVVHGNPERWVGEAVAMVEMKPWICLGRGSCVQMRKWAGTLAFFLNMRKPCEGAVGIVVSAQWKVLVRAQWGGLAIVLQRGPIVGAKILFTGHF</sequence>
<feature type="chain" id="PRO_5040386261" evidence="1">
    <location>
        <begin position="25"/>
        <end position="198"/>
    </location>
</feature>
<evidence type="ECO:0000256" key="1">
    <source>
        <dbReference type="SAM" id="SignalP"/>
    </source>
</evidence>
<keyword evidence="1" id="KW-0732">Signal</keyword>
<comment type="caution">
    <text evidence="2">The sequence shown here is derived from an EMBL/GenBank/DDBJ whole genome shotgun (WGS) entry which is preliminary data.</text>
</comment>